<keyword evidence="4 10" id="KW-0762">Sugar transport</keyword>
<evidence type="ECO:0000256" key="6">
    <source>
        <dbReference type="ARBA" id="ARBA00022692"/>
    </source>
</evidence>
<proteinExistence type="predicted"/>
<keyword evidence="2" id="KW-0813">Transport</keyword>
<dbReference type="AlphaFoldDB" id="A0A412G661"/>
<feature type="transmembrane region" description="Helical" evidence="9">
    <location>
        <begin position="143"/>
        <end position="162"/>
    </location>
</feature>
<comment type="caution">
    <text evidence="10">The sequence shown here is derived from an EMBL/GenBank/DDBJ whole genome shotgun (WGS) entry which is preliminary data.</text>
</comment>
<keyword evidence="11" id="KW-1185">Reference proteome</keyword>
<accession>A0A412G661</accession>
<evidence type="ECO:0000256" key="3">
    <source>
        <dbReference type="ARBA" id="ARBA00022475"/>
    </source>
</evidence>
<feature type="transmembrane region" description="Helical" evidence="9">
    <location>
        <begin position="174"/>
        <end position="195"/>
    </location>
</feature>
<comment type="subcellular location">
    <subcellularLocation>
        <location evidence="1">Cell membrane</location>
        <topology evidence="1">Multi-pass membrane protein</topology>
    </subcellularLocation>
</comment>
<dbReference type="Proteomes" id="UP000284178">
    <property type="component" value="Unassembled WGS sequence"/>
</dbReference>
<keyword evidence="7 9" id="KW-1133">Transmembrane helix</keyword>
<evidence type="ECO:0000256" key="9">
    <source>
        <dbReference type="SAM" id="Phobius"/>
    </source>
</evidence>
<dbReference type="PROSITE" id="PS51106">
    <property type="entry name" value="PTS_EIIC_TYPE_4"/>
    <property type="match status" value="1"/>
</dbReference>
<dbReference type="GeneID" id="83013858"/>
<dbReference type="GO" id="GO:0005886">
    <property type="term" value="C:plasma membrane"/>
    <property type="evidence" value="ECO:0007669"/>
    <property type="project" value="UniProtKB-SubCell"/>
</dbReference>
<dbReference type="Pfam" id="PF03609">
    <property type="entry name" value="EII-Sor"/>
    <property type="match status" value="1"/>
</dbReference>
<evidence type="ECO:0000256" key="2">
    <source>
        <dbReference type="ARBA" id="ARBA00022448"/>
    </source>
</evidence>
<evidence type="ECO:0000256" key="8">
    <source>
        <dbReference type="ARBA" id="ARBA00023136"/>
    </source>
</evidence>
<feature type="transmembrane region" description="Helical" evidence="9">
    <location>
        <begin position="207"/>
        <end position="238"/>
    </location>
</feature>
<sequence>MTLVQALLIALVAAAGQAAGDIGGNVMVNRPIVLAPLVGAILGDLQQGLIMGAALELIFLGVVSIGGATPSDSNMGSVLGTAFAMSMHQGVEIALALAVPIGILQQMVKYLVYFFRATTMHKVEEFAEAGDFGKITRFHFGHCALYAALYGLIAFVSLQFGAGAMQALVEKIPAIIITGLGAASQMLPAVGFALLMNMLWDNRLCVFLFFGFILSVYLNLPIIAIAGIAATIGIVMIVQDISASRTPRMAAQPDAQSEEEAFFNE</sequence>
<evidence type="ECO:0000313" key="11">
    <source>
        <dbReference type="Proteomes" id="UP000284178"/>
    </source>
</evidence>
<keyword evidence="8 9" id="KW-0472">Membrane</keyword>
<name>A0A412G661_9FIRM</name>
<evidence type="ECO:0000256" key="4">
    <source>
        <dbReference type="ARBA" id="ARBA00022597"/>
    </source>
</evidence>
<dbReference type="PANTHER" id="PTHR32502">
    <property type="entry name" value="N-ACETYLGALACTOSAMINE PERMEASE II COMPONENT-RELATED"/>
    <property type="match status" value="1"/>
</dbReference>
<dbReference type="GO" id="GO:0009401">
    <property type="term" value="P:phosphoenolpyruvate-dependent sugar phosphotransferase system"/>
    <property type="evidence" value="ECO:0007669"/>
    <property type="project" value="UniProtKB-KW"/>
</dbReference>
<evidence type="ECO:0000313" key="10">
    <source>
        <dbReference type="EMBL" id="RGR76773.1"/>
    </source>
</evidence>
<gene>
    <name evidence="10" type="ORF">DWY25_00330</name>
</gene>
<feature type="transmembrane region" description="Helical" evidence="9">
    <location>
        <begin position="91"/>
        <end position="112"/>
    </location>
</feature>
<keyword evidence="5" id="KW-0598">Phosphotransferase system</keyword>
<dbReference type="InterPro" id="IPR050303">
    <property type="entry name" value="GatZ_KbaZ_carbometab"/>
</dbReference>
<evidence type="ECO:0000256" key="5">
    <source>
        <dbReference type="ARBA" id="ARBA00022683"/>
    </source>
</evidence>
<keyword evidence="6 9" id="KW-0812">Transmembrane</keyword>
<evidence type="ECO:0000256" key="7">
    <source>
        <dbReference type="ARBA" id="ARBA00022989"/>
    </source>
</evidence>
<dbReference type="PANTHER" id="PTHR32502:SF8">
    <property type="entry name" value="N-ACETYLGALACTOSAMINE PERMEASE IIC COMPONENT 1"/>
    <property type="match status" value="1"/>
</dbReference>
<dbReference type="InterPro" id="IPR004700">
    <property type="entry name" value="PTS_IIC_man"/>
</dbReference>
<keyword evidence="3" id="KW-1003">Cell membrane</keyword>
<protein>
    <submittedName>
        <fullName evidence="10">PTS sugar transporter subunit IIC</fullName>
    </submittedName>
</protein>
<evidence type="ECO:0000256" key="1">
    <source>
        <dbReference type="ARBA" id="ARBA00004651"/>
    </source>
</evidence>
<reference evidence="10 11" key="1">
    <citation type="submission" date="2018-08" db="EMBL/GenBank/DDBJ databases">
        <title>A genome reference for cultivated species of the human gut microbiota.</title>
        <authorList>
            <person name="Zou Y."/>
            <person name="Xue W."/>
            <person name="Luo G."/>
        </authorList>
    </citation>
    <scope>NUCLEOTIDE SEQUENCE [LARGE SCALE GENOMIC DNA]</scope>
    <source>
        <strain evidence="10 11">AF24-29</strain>
    </source>
</reference>
<dbReference type="EMBL" id="QRUP01000001">
    <property type="protein sequence ID" value="RGR76773.1"/>
    <property type="molecule type" value="Genomic_DNA"/>
</dbReference>
<organism evidence="10 11">
    <name type="scientific">Holdemania filiformis</name>
    <dbReference type="NCBI Taxonomy" id="61171"/>
    <lineage>
        <taxon>Bacteria</taxon>
        <taxon>Bacillati</taxon>
        <taxon>Bacillota</taxon>
        <taxon>Erysipelotrichia</taxon>
        <taxon>Erysipelotrichales</taxon>
        <taxon>Erysipelotrichaceae</taxon>
        <taxon>Holdemania</taxon>
    </lineage>
</organism>
<feature type="transmembrane region" description="Helical" evidence="9">
    <location>
        <begin position="52"/>
        <end position="71"/>
    </location>
</feature>
<dbReference type="RefSeq" id="WP_006060324.1">
    <property type="nucleotide sequence ID" value="NZ_CABJCV010000001.1"/>
</dbReference>